<reference evidence="1" key="1">
    <citation type="submission" date="2020-11" db="EMBL/GenBank/DDBJ databases">
        <authorList>
            <consortium name="DOE Joint Genome Institute"/>
            <person name="Ahrendt S."/>
            <person name="Riley R."/>
            <person name="Andreopoulos W."/>
            <person name="LaButti K."/>
            <person name="Pangilinan J."/>
            <person name="Ruiz-duenas F.J."/>
            <person name="Barrasa J.M."/>
            <person name="Sanchez-Garcia M."/>
            <person name="Camarero S."/>
            <person name="Miyauchi S."/>
            <person name="Serrano A."/>
            <person name="Linde D."/>
            <person name="Babiker R."/>
            <person name="Drula E."/>
            <person name="Ayuso-Fernandez I."/>
            <person name="Pacheco R."/>
            <person name="Padilla G."/>
            <person name="Ferreira P."/>
            <person name="Barriuso J."/>
            <person name="Kellner H."/>
            <person name="Castanera R."/>
            <person name="Alfaro M."/>
            <person name="Ramirez L."/>
            <person name="Pisabarro A.G."/>
            <person name="Kuo A."/>
            <person name="Tritt A."/>
            <person name="Lipzen A."/>
            <person name="He G."/>
            <person name="Yan M."/>
            <person name="Ng V."/>
            <person name="Cullen D."/>
            <person name="Martin F."/>
            <person name="Rosso M.-N."/>
            <person name="Henrissat B."/>
            <person name="Hibbett D."/>
            <person name="Martinez A.T."/>
            <person name="Grigoriev I.V."/>
        </authorList>
    </citation>
    <scope>NUCLEOTIDE SEQUENCE</scope>
    <source>
        <strain evidence="1">AH 44721</strain>
    </source>
</reference>
<gene>
    <name evidence="1" type="ORF">CPB84DRAFT_1874121</name>
</gene>
<name>A0A9P5TSE4_GYMJU</name>
<comment type="caution">
    <text evidence="1">The sequence shown here is derived from an EMBL/GenBank/DDBJ whole genome shotgun (WGS) entry which is preliminary data.</text>
</comment>
<organism evidence="1 2">
    <name type="scientific">Gymnopilus junonius</name>
    <name type="common">Spectacular rustgill mushroom</name>
    <name type="synonym">Gymnopilus spectabilis subsp. junonius</name>
    <dbReference type="NCBI Taxonomy" id="109634"/>
    <lineage>
        <taxon>Eukaryota</taxon>
        <taxon>Fungi</taxon>
        <taxon>Dikarya</taxon>
        <taxon>Basidiomycota</taxon>
        <taxon>Agaricomycotina</taxon>
        <taxon>Agaricomycetes</taxon>
        <taxon>Agaricomycetidae</taxon>
        <taxon>Agaricales</taxon>
        <taxon>Agaricineae</taxon>
        <taxon>Hymenogastraceae</taxon>
        <taxon>Gymnopilus</taxon>
    </lineage>
</organism>
<dbReference type="AlphaFoldDB" id="A0A9P5TSE4"/>
<keyword evidence="2" id="KW-1185">Reference proteome</keyword>
<protein>
    <submittedName>
        <fullName evidence="1">Uncharacterized protein</fullName>
    </submittedName>
</protein>
<dbReference type="EMBL" id="JADNYJ010000014">
    <property type="protein sequence ID" value="KAF8907630.1"/>
    <property type="molecule type" value="Genomic_DNA"/>
</dbReference>
<sequence length="370" mass="41991">MSHTPGYDASMDEAVAVLEEVYGPFKDLTIEQALSWEPPPASAGHRGRYLWTDAFGVVDFITLFRITTSTLYLHLAVRLIDAVHDTLGRTRSQDSYLPGASAEHPLAGGLRIGKEEEWGPDGDGQYHHYLTLWMFALNRMSIATDDPMYNKLAIELAKAIHPAFMTARDSPRPRMFWKVSMDLSHPLVSSEGNLDPIDGYVIFNLLQEYSPDPDILRQEISEYKKILDVKWKYYQSDDPLDLGMTLWTAHWFAGKADWANHLIRKARQTFDRYFDHPISQRLAFREFGTCMGLGCTSDLQVIQDYNLPSLRSRIIRQWEKAGIGSRGIDSQLSAVIRRTVQRQGLKPITMVMYAAALLPGAFRKGYLGEA</sequence>
<evidence type="ECO:0000313" key="1">
    <source>
        <dbReference type="EMBL" id="KAF8907630.1"/>
    </source>
</evidence>
<dbReference type="OrthoDB" id="302966at2759"/>
<dbReference type="Proteomes" id="UP000724874">
    <property type="component" value="Unassembled WGS sequence"/>
</dbReference>
<evidence type="ECO:0000313" key="2">
    <source>
        <dbReference type="Proteomes" id="UP000724874"/>
    </source>
</evidence>
<proteinExistence type="predicted"/>
<accession>A0A9P5TSE4</accession>